<feature type="transmembrane region" description="Helical" evidence="1">
    <location>
        <begin position="21"/>
        <end position="43"/>
    </location>
</feature>
<dbReference type="EMBL" id="JBBPBN010000016">
    <property type="protein sequence ID" value="KAK9021801.1"/>
    <property type="molecule type" value="Genomic_DNA"/>
</dbReference>
<organism evidence="2 3">
    <name type="scientific">Hibiscus sabdariffa</name>
    <name type="common">roselle</name>
    <dbReference type="NCBI Taxonomy" id="183260"/>
    <lineage>
        <taxon>Eukaryota</taxon>
        <taxon>Viridiplantae</taxon>
        <taxon>Streptophyta</taxon>
        <taxon>Embryophyta</taxon>
        <taxon>Tracheophyta</taxon>
        <taxon>Spermatophyta</taxon>
        <taxon>Magnoliopsida</taxon>
        <taxon>eudicotyledons</taxon>
        <taxon>Gunneridae</taxon>
        <taxon>Pentapetalae</taxon>
        <taxon>rosids</taxon>
        <taxon>malvids</taxon>
        <taxon>Malvales</taxon>
        <taxon>Malvaceae</taxon>
        <taxon>Malvoideae</taxon>
        <taxon>Hibiscus</taxon>
    </lineage>
</organism>
<evidence type="ECO:0000313" key="2">
    <source>
        <dbReference type="EMBL" id="KAK9021801.1"/>
    </source>
</evidence>
<keyword evidence="1" id="KW-0812">Transmembrane</keyword>
<gene>
    <name evidence="2" type="ORF">V6N11_011770</name>
</gene>
<name>A0ABR2SA17_9ROSI</name>
<evidence type="ECO:0000313" key="3">
    <source>
        <dbReference type="Proteomes" id="UP001396334"/>
    </source>
</evidence>
<comment type="caution">
    <text evidence="2">The sequence shown here is derived from an EMBL/GenBank/DDBJ whole genome shotgun (WGS) entry which is preliminary data.</text>
</comment>
<keyword evidence="3" id="KW-1185">Reference proteome</keyword>
<evidence type="ECO:0000256" key="1">
    <source>
        <dbReference type="SAM" id="Phobius"/>
    </source>
</evidence>
<keyword evidence="1" id="KW-1133">Transmembrane helix</keyword>
<reference evidence="2 3" key="1">
    <citation type="journal article" date="2024" name="G3 (Bethesda)">
        <title>Genome assembly of Hibiscus sabdariffa L. provides insights into metabolisms of medicinal natural products.</title>
        <authorList>
            <person name="Kim T."/>
        </authorList>
    </citation>
    <scope>NUCLEOTIDE SEQUENCE [LARGE SCALE GENOMIC DNA]</scope>
    <source>
        <strain evidence="2">TK-2024</strain>
        <tissue evidence="2">Old leaves</tissue>
    </source>
</reference>
<sequence>MMETVMAYLQPTNKSNVRLSVLRRLIIETILVLPIVLSTGVIIGPSVGEVAKMIEGSMDIDAPPIPRNILELSRKAWNRCTSALIYSKLVPKGWSLVNASM</sequence>
<keyword evidence="1" id="KW-0472">Membrane</keyword>
<dbReference type="Proteomes" id="UP001396334">
    <property type="component" value="Unassembled WGS sequence"/>
</dbReference>
<proteinExistence type="predicted"/>
<protein>
    <submittedName>
        <fullName evidence="2">Uncharacterized protein</fullName>
    </submittedName>
</protein>
<accession>A0ABR2SA17</accession>